<comment type="caution">
    <text evidence="2">The sequence shown here is derived from an EMBL/GenBank/DDBJ whole genome shotgun (WGS) entry which is preliminary data.</text>
</comment>
<feature type="transmembrane region" description="Helical" evidence="1">
    <location>
        <begin position="258"/>
        <end position="279"/>
    </location>
</feature>
<protein>
    <recommendedName>
        <fullName evidence="4">Ammonia monooxygenase</fullName>
    </recommendedName>
</protein>
<keyword evidence="1" id="KW-1133">Transmembrane helix</keyword>
<dbReference type="InterPro" id="IPR017516">
    <property type="entry name" value="AbrB_dup"/>
</dbReference>
<gene>
    <name evidence="2" type="ORF">SAMN05444126_10549</name>
</gene>
<evidence type="ECO:0000313" key="2">
    <source>
        <dbReference type="EMBL" id="SER74837.1"/>
    </source>
</evidence>
<accession>A0A1H9RQ81</accession>
<proteinExistence type="predicted"/>
<feature type="transmembrane region" description="Helical" evidence="1">
    <location>
        <begin position="55"/>
        <end position="76"/>
    </location>
</feature>
<dbReference type="GO" id="GO:0010468">
    <property type="term" value="P:regulation of gene expression"/>
    <property type="evidence" value="ECO:0007669"/>
    <property type="project" value="InterPro"/>
</dbReference>
<dbReference type="NCBIfam" id="TIGR03082">
    <property type="entry name" value="Gneg_AbrB_dup"/>
    <property type="match status" value="2"/>
</dbReference>
<feature type="transmembrane region" description="Helical" evidence="1">
    <location>
        <begin position="176"/>
        <end position="194"/>
    </location>
</feature>
<feature type="transmembrane region" description="Helical" evidence="1">
    <location>
        <begin position="82"/>
        <end position="101"/>
    </location>
</feature>
<dbReference type="PANTHER" id="PTHR38457:SF1">
    <property type="entry name" value="REGULATOR ABRB-RELATED"/>
    <property type="match status" value="1"/>
</dbReference>
<dbReference type="Proteomes" id="UP000199318">
    <property type="component" value="Unassembled WGS sequence"/>
</dbReference>
<dbReference type="Pfam" id="PF05145">
    <property type="entry name" value="AbrB"/>
    <property type="match status" value="1"/>
</dbReference>
<sequence length="344" mass="36691">MRLFLTVLLGSAGGTIFMYLNTPIPWMLGPLTAVMLVQSLSSFQTFWPVTIKNNGLIVLGVSFGLYFNTESLAAIGPYLLPYVTSAIAIIAVSILQSLIVTKWINIDRLSSVFGAIPGGLTEMVIAGESLGAKPSYVIVFQTIRLLLVLFAVPFLVVHMFSSDAAVTADTLTAEGGAFAALDAAWLVLPVLAAWKFHRLLPAGWIVIPMLVTAVLAVSPDALPSMPEPIFLAAQAAVGISLGKQILLQDIKQAGNYGFVYAGLAVSLIIVSFGFGFLLARWTAMDLPTALLSTAPGGLVEMVLTASMVGADPSVVTSLQLLRILLIILLVPAFLKWLFKRMIQV</sequence>
<evidence type="ECO:0008006" key="4">
    <source>
        <dbReference type="Google" id="ProtNLM"/>
    </source>
</evidence>
<keyword evidence="1" id="KW-0472">Membrane</keyword>
<keyword evidence="3" id="KW-1185">Reference proteome</keyword>
<organism evidence="2 3">
    <name type="scientific">Salisediminibacterium halotolerans</name>
    <dbReference type="NCBI Taxonomy" id="517425"/>
    <lineage>
        <taxon>Bacteria</taxon>
        <taxon>Bacillati</taxon>
        <taxon>Bacillota</taxon>
        <taxon>Bacilli</taxon>
        <taxon>Bacillales</taxon>
        <taxon>Bacillaceae</taxon>
        <taxon>Salisediminibacterium</taxon>
    </lineage>
</organism>
<feature type="transmembrane region" description="Helical" evidence="1">
    <location>
        <begin position="320"/>
        <end position="338"/>
    </location>
</feature>
<keyword evidence="1" id="KW-0812">Transmembrane</keyword>
<evidence type="ECO:0000313" key="3">
    <source>
        <dbReference type="Proteomes" id="UP000199318"/>
    </source>
</evidence>
<reference evidence="3" key="1">
    <citation type="submission" date="2016-10" db="EMBL/GenBank/DDBJ databases">
        <authorList>
            <person name="de Groot N.N."/>
        </authorList>
    </citation>
    <scope>NUCLEOTIDE SEQUENCE [LARGE SCALE GENOMIC DNA]</scope>
    <source>
        <strain evidence="3">10nlg</strain>
    </source>
</reference>
<feature type="transmembrane region" description="Helical" evidence="1">
    <location>
        <begin position="199"/>
        <end position="217"/>
    </location>
</feature>
<feature type="transmembrane region" description="Helical" evidence="1">
    <location>
        <begin position="136"/>
        <end position="156"/>
    </location>
</feature>
<dbReference type="EMBL" id="FOGV01000005">
    <property type="protein sequence ID" value="SER74837.1"/>
    <property type="molecule type" value="Genomic_DNA"/>
</dbReference>
<dbReference type="AlphaFoldDB" id="A0A1H9RQ81"/>
<dbReference type="STRING" id="1464123.SAMN05444126_10549"/>
<dbReference type="PANTHER" id="PTHR38457">
    <property type="entry name" value="REGULATOR ABRB-RELATED"/>
    <property type="match status" value="1"/>
</dbReference>
<dbReference type="InterPro" id="IPR007820">
    <property type="entry name" value="AbrB_fam"/>
</dbReference>
<dbReference type="PIRSF" id="PIRSF038991">
    <property type="entry name" value="Protein_AbrB"/>
    <property type="match status" value="1"/>
</dbReference>
<dbReference type="GO" id="GO:0016020">
    <property type="term" value="C:membrane"/>
    <property type="evidence" value="ECO:0007669"/>
    <property type="project" value="InterPro"/>
</dbReference>
<evidence type="ECO:0000256" key="1">
    <source>
        <dbReference type="SAM" id="Phobius"/>
    </source>
</evidence>
<name>A0A1H9RQ81_9BACI</name>